<evidence type="ECO:0000313" key="1">
    <source>
        <dbReference type="EMBL" id="VDM25311.1"/>
    </source>
</evidence>
<sequence>MNESKIYSSLHGAAPKESRTLEGLNSGWRGPGLSQYASIPPIGLRLNRKQIRYLPMSGKPFQSKNVNLNKSLGNLASIYCDPSNLAGSTLSLPTTSFIDPMHKNTPSQRLTKMCQGFVNYDLTLACLTSIDITKPLDEAAFITVGRILLNAGANMVATCLAIETASILTLNWLPTSEDGILLPSDGYSLLLWPAANGYRKDLFNRDRFLSLFLTASIVIPKDVDIKAAMLSLWTDVIEKLVIHHKDYFTANALANGMCADQVRSFPSSRFVFSTSCNFFLVVFW</sequence>
<accession>A0A0R3WV49</accession>
<evidence type="ECO:0000313" key="3">
    <source>
        <dbReference type="WBParaSite" id="TTAC_0000463901-mRNA-1"/>
    </source>
</evidence>
<name>A0A0R3WV49_HYDTA</name>
<evidence type="ECO:0000313" key="2">
    <source>
        <dbReference type="Proteomes" id="UP000274429"/>
    </source>
</evidence>
<reference evidence="1 2" key="2">
    <citation type="submission" date="2018-11" db="EMBL/GenBank/DDBJ databases">
        <authorList>
            <consortium name="Pathogen Informatics"/>
        </authorList>
    </citation>
    <scope>NUCLEOTIDE SEQUENCE [LARGE SCALE GENOMIC DNA]</scope>
</reference>
<keyword evidence="2" id="KW-1185">Reference proteome</keyword>
<dbReference type="OrthoDB" id="6277980at2759"/>
<dbReference type="GO" id="GO:0007264">
    <property type="term" value="P:small GTPase-mediated signal transduction"/>
    <property type="evidence" value="ECO:0007669"/>
    <property type="project" value="InterPro"/>
</dbReference>
<dbReference type="GO" id="GO:0005085">
    <property type="term" value="F:guanyl-nucleotide exchange factor activity"/>
    <property type="evidence" value="ECO:0007669"/>
    <property type="project" value="InterPro"/>
</dbReference>
<dbReference type="Gene3D" id="1.10.840.10">
    <property type="entry name" value="Ras guanine-nucleotide exchange factors catalytic domain"/>
    <property type="match status" value="1"/>
</dbReference>
<reference evidence="3" key="1">
    <citation type="submission" date="2017-02" db="UniProtKB">
        <authorList>
            <consortium name="WormBaseParasite"/>
        </authorList>
    </citation>
    <scope>IDENTIFICATION</scope>
</reference>
<organism evidence="3">
    <name type="scientific">Hydatigena taeniaeformis</name>
    <name type="common">Feline tapeworm</name>
    <name type="synonym">Taenia taeniaeformis</name>
    <dbReference type="NCBI Taxonomy" id="6205"/>
    <lineage>
        <taxon>Eukaryota</taxon>
        <taxon>Metazoa</taxon>
        <taxon>Spiralia</taxon>
        <taxon>Lophotrochozoa</taxon>
        <taxon>Platyhelminthes</taxon>
        <taxon>Cestoda</taxon>
        <taxon>Eucestoda</taxon>
        <taxon>Cyclophyllidea</taxon>
        <taxon>Taeniidae</taxon>
        <taxon>Hydatigera</taxon>
    </lineage>
</organism>
<protein>
    <submittedName>
        <fullName evidence="1 3">Uncharacterized protein</fullName>
    </submittedName>
</protein>
<proteinExistence type="predicted"/>
<dbReference type="AlphaFoldDB" id="A0A0R3WV49"/>
<dbReference type="InterPro" id="IPR036964">
    <property type="entry name" value="RASGEF_cat_dom_sf"/>
</dbReference>
<dbReference type="EMBL" id="UYWX01004916">
    <property type="protein sequence ID" value="VDM25311.1"/>
    <property type="molecule type" value="Genomic_DNA"/>
</dbReference>
<dbReference type="WBParaSite" id="TTAC_0000463901-mRNA-1">
    <property type="protein sequence ID" value="TTAC_0000463901-mRNA-1"/>
    <property type="gene ID" value="TTAC_0000463901"/>
</dbReference>
<gene>
    <name evidence="1" type="ORF">TTAC_LOCUS4624</name>
</gene>
<dbReference type="Proteomes" id="UP000274429">
    <property type="component" value="Unassembled WGS sequence"/>
</dbReference>